<dbReference type="PANTHER" id="PTHR43745">
    <property type="entry name" value="NITROREDUCTASE MJ1384-RELATED"/>
    <property type="match status" value="1"/>
</dbReference>
<accession>A0A919BBY7</accession>
<dbReference type="RefSeq" id="WP_150236014.1">
    <property type="nucleotide sequence ID" value="NZ_BNBE01000001.1"/>
</dbReference>
<feature type="domain" description="Nitroreductase" evidence="1">
    <location>
        <begin position="314"/>
        <end position="493"/>
    </location>
</feature>
<dbReference type="InterPro" id="IPR054488">
    <property type="entry name" value="ThcOx_dom2"/>
</dbReference>
<gene>
    <name evidence="3" type="ORF">GCM10017667_06770</name>
</gene>
<keyword evidence="4" id="KW-1185">Reference proteome</keyword>
<dbReference type="Pfam" id="PF22767">
    <property type="entry name" value="ThcOx"/>
    <property type="match status" value="1"/>
</dbReference>
<proteinExistence type="predicted"/>
<name>A0A919BBY7_STRFL</name>
<evidence type="ECO:0000313" key="4">
    <source>
        <dbReference type="Proteomes" id="UP000632849"/>
    </source>
</evidence>
<dbReference type="SUPFAM" id="SSF55469">
    <property type="entry name" value="FMN-dependent nitroreductase-like"/>
    <property type="match status" value="1"/>
</dbReference>
<dbReference type="Proteomes" id="UP000632849">
    <property type="component" value="Unassembled WGS sequence"/>
</dbReference>
<dbReference type="InterPro" id="IPR052544">
    <property type="entry name" value="Bacteriocin_Proc_Enz"/>
</dbReference>
<dbReference type="AlphaFoldDB" id="A0A919BBY7"/>
<sequence>MPTTPPRPVPPDSGLIDLWSLRQDTLLELPDETVGAPRAGGFPEEEALLSTRWGETRLPITAPVVLLALERLSYGPVSLDNVVAGISAPDGPESPERDALTPLLRSMENVLVRSLAAKDGKLVLSVVPISRYARFRPSVTPADAVLRLSRFAALRTHEDGLCAESPLSGLRVVLHQPRSAWLVSCFARPSTPREAAGRLRMPVDDVRQAMSYLEASGMVVRGVPAEADGPGRYSFAEDEDPALVPWSPHDLMMHARSRQGRHDGPVGATGGLADAPGAEPVVARAHPGPVRVPLPVPELDRVLDRDPPFTVALEARRSVRDYGEHPLDLFQLGELLYRSARVRSMGEPRAEDGGPSLTSRPYPSVGGAYALELYLTVSKCAGLPRGTYHYDPSEHALVLMDMEPDSVDELLAEARTTAGLTAEPHVLVTMTARFRRMTLKYSGLAYSGLLKDVGVLQQTLYLVCTAMGIGPCALAIGDSDLSAHALGLDWRTESAVGEFVLGTLPAEPGADGPLSAAVEVRGHDWHVRCSEQLRRALAHTAE</sequence>
<dbReference type="InterPro" id="IPR020051">
    <property type="entry name" value="SagB-type_dehydrogenase"/>
</dbReference>
<dbReference type="InterPro" id="IPR000415">
    <property type="entry name" value="Nitroreductase-like"/>
</dbReference>
<dbReference type="Pfam" id="PF00881">
    <property type="entry name" value="Nitroreductase"/>
    <property type="match status" value="1"/>
</dbReference>
<dbReference type="GeneID" id="95663660"/>
<comment type="caution">
    <text evidence="3">The sequence shown here is derived from an EMBL/GenBank/DDBJ whole genome shotgun (WGS) entry which is preliminary data.</text>
</comment>
<evidence type="ECO:0000259" key="2">
    <source>
        <dbReference type="Pfam" id="PF22767"/>
    </source>
</evidence>
<evidence type="ECO:0000313" key="3">
    <source>
        <dbReference type="EMBL" id="GHF81659.1"/>
    </source>
</evidence>
<dbReference type="CDD" id="cd02142">
    <property type="entry name" value="McbC_SagB-like_oxidoreductase"/>
    <property type="match status" value="1"/>
</dbReference>
<reference evidence="3" key="2">
    <citation type="submission" date="2020-09" db="EMBL/GenBank/DDBJ databases">
        <authorList>
            <person name="Sun Q."/>
            <person name="Ohkuma M."/>
        </authorList>
    </citation>
    <scope>NUCLEOTIDE SEQUENCE</scope>
    <source>
        <strain evidence="3">JCM 4122</strain>
    </source>
</reference>
<feature type="domain" description="Cyanobactin oxidase ThcOx second" evidence="2">
    <location>
        <begin position="146"/>
        <end position="263"/>
    </location>
</feature>
<dbReference type="PANTHER" id="PTHR43745:SF2">
    <property type="entry name" value="NITROREDUCTASE MJ1384-RELATED"/>
    <property type="match status" value="1"/>
</dbReference>
<dbReference type="EMBL" id="BNBE01000001">
    <property type="protein sequence ID" value="GHF81659.1"/>
    <property type="molecule type" value="Genomic_DNA"/>
</dbReference>
<dbReference type="InterPro" id="IPR029479">
    <property type="entry name" value="Nitroreductase"/>
</dbReference>
<reference evidence="3" key="1">
    <citation type="journal article" date="2014" name="Int. J. Syst. Evol. Microbiol.">
        <title>Complete genome sequence of Corynebacterium casei LMG S-19264T (=DSM 44701T), isolated from a smear-ripened cheese.</title>
        <authorList>
            <consortium name="US DOE Joint Genome Institute (JGI-PGF)"/>
            <person name="Walter F."/>
            <person name="Albersmeier A."/>
            <person name="Kalinowski J."/>
            <person name="Ruckert C."/>
        </authorList>
    </citation>
    <scope>NUCLEOTIDE SEQUENCE</scope>
    <source>
        <strain evidence="3">JCM 4122</strain>
    </source>
</reference>
<dbReference type="Gene3D" id="3.40.109.10">
    <property type="entry name" value="NADH Oxidase"/>
    <property type="match status" value="1"/>
</dbReference>
<dbReference type="GO" id="GO:0016491">
    <property type="term" value="F:oxidoreductase activity"/>
    <property type="evidence" value="ECO:0007669"/>
    <property type="project" value="InterPro"/>
</dbReference>
<organism evidence="3 4">
    <name type="scientific">Streptomyces filamentosus</name>
    <name type="common">Streptomyces roseosporus</name>
    <dbReference type="NCBI Taxonomy" id="67294"/>
    <lineage>
        <taxon>Bacteria</taxon>
        <taxon>Bacillati</taxon>
        <taxon>Actinomycetota</taxon>
        <taxon>Actinomycetes</taxon>
        <taxon>Kitasatosporales</taxon>
        <taxon>Streptomycetaceae</taxon>
        <taxon>Streptomyces</taxon>
    </lineage>
</organism>
<evidence type="ECO:0000259" key="1">
    <source>
        <dbReference type="Pfam" id="PF00881"/>
    </source>
</evidence>
<dbReference type="NCBIfam" id="TIGR03605">
    <property type="entry name" value="antibiot_sagB"/>
    <property type="match status" value="1"/>
</dbReference>
<protein>
    <submittedName>
        <fullName evidence="3">SagB-type dehydrogenase domain-containing protein</fullName>
    </submittedName>
</protein>